<name>A0ACB6R0M0_9PLEO</name>
<accession>A0ACB6R0M0</accession>
<dbReference type="Proteomes" id="UP000799755">
    <property type="component" value="Unassembled WGS sequence"/>
</dbReference>
<gene>
    <name evidence="1" type="ORF">BDR25DRAFT_353122</name>
</gene>
<dbReference type="EMBL" id="MU003501">
    <property type="protein sequence ID" value="KAF2472799.1"/>
    <property type="molecule type" value="Genomic_DNA"/>
</dbReference>
<organism evidence="1 2">
    <name type="scientific">Lindgomyces ingoldianus</name>
    <dbReference type="NCBI Taxonomy" id="673940"/>
    <lineage>
        <taxon>Eukaryota</taxon>
        <taxon>Fungi</taxon>
        <taxon>Dikarya</taxon>
        <taxon>Ascomycota</taxon>
        <taxon>Pezizomycotina</taxon>
        <taxon>Dothideomycetes</taxon>
        <taxon>Pleosporomycetidae</taxon>
        <taxon>Pleosporales</taxon>
        <taxon>Lindgomycetaceae</taxon>
        <taxon>Lindgomyces</taxon>
    </lineage>
</organism>
<reference evidence="1" key="1">
    <citation type="journal article" date="2020" name="Stud. Mycol.">
        <title>101 Dothideomycetes genomes: a test case for predicting lifestyles and emergence of pathogens.</title>
        <authorList>
            <person name="Haridas S."/>
            <person name="Albert R."/>
            <person name="Binder M."/>
            <person name="Bloem J."/>
            <person name="Labutti K."/>
            <person name="Salamov A."/>
            <person name="Andreopoulos B."/>
            <person name="Baker S."/>
            <person name="Barry K."/>
            <person name="Bills G."/>
            <person name="Bluhm B."/>
            <person name="Cannon C."/>
            <person name="Castanera R."/>
            <person name="Culley D."/>
            <person name="Daum C."/>
            <person name="Ezra D."/>
            <person name="Gonzalez J."/>
            <person name="Henrissat B."/>
            <person name="Kuo A."/>
            <person name="Liang C."/>
            <person name="Lipzen A."/>
            <person name="Lutzoni F."/>
            <person name="Magnuson J."/>
            <person name="Mondo S."/>
            <person name="Nolan M."/>
            <person name="Ohm R."/>
            <person name="Pangilinan J."/>
            <person name="Park H.-J."/>
            <person name="Ramirez L."/>
            <person name="Alfaro M."/>
            <person name="Sun H."/>
            <person name="Tritt A."/>
            <person name="Yoshinaga Y."/>
            <person name="Zwiers L.-H."/>
            <person name="Turgeon B."/>
            <person name="Goodwin S."/>
            <person name="Spatafora J."/>
            <person name="Crous P."/>
            <person name="Grigoriev I."/>
        </authorList>
    </citation>
    <scope>NUCLEOTIDE SEQUENCE</scope>
    <source>
        <strain evidence="1">ATCC 200398</strain>
    </source>
</reference>
<keyword evidence="2" id="KW-1185">Reference proteome</keyword>
<proteinExistence type="predicted"/>
<sequence length="832" mass="94690">MPASRIRLNAAELDMPIRIRTPAPGVFAASYHYPTGKGEFDSETFPWLNPSDSSSPRLCHICSRLNFSWLYSQSLYEYNASDGSATSPLSDGIRLGLFADIAGRLFCSFCQLIVHAMKNVADIDMLNEFDEWHSRDIYIMNYAYSKSGLAISPESKKAGSKETEYAMRLGVWLKHIKDDETIMHFGRRSVMIQRVCDDSAKPIMYGGLPLALDTPSQIQTINRWIRPCLEDTRPTALTSRHDMKALRLIDTQKSCIVGPFQGERYVALSYTWGKIDPLVLKRDNEVILRQEGAFVALKEKVPTTIQDAISLCRMLGEQYLWVDSLCIMQDTVDKHDQIQQMDRIYRNAALTIVAAAGRDANAGLPGISSLRDVRQRIVDINGLRLANLLPYLSNAVVASVWETRGWTFQESALSLRKLMFTPAQVYYHCQHGDCSEDVHGDLHSSLRLAPGGSSIPMRLNIDNVSNWTIYRNIVAKYCTRELSYESDAINAFSGIAAFLSESIFAGCSLVMGIPVCSLEVGLMWQPTSRLRRRSSAMFPSWSWVGWSGSTEYSDVIDCDNLFERNISRVTWKNLSSKPEPDQNIMTCMPPETWVGWNKWTRMVDSDMDEVYYIHEDLPASRWFAHPIERRQWPTNYTNPRLQLTADVARLKITGKHADLWFKSEECEEGNHQVCRLQVFDQNNRKAGIVVMDGATFEETNFDTQPLFYFIKISQTTLTLGRDDPAWNVETKKFTGKPGEQAINPQPPFDLEEEEFDQTIYDRNICWCLYNVLVVRFDGDVAYRIAVGQVHISAFDKFVLFFCYGYRLFPDQVSSPRCSVLRSFPGSLRSDGD</sequence>
<evidence type="ECO:0000313" key="2">
    <source>
        <dbReference type="Proteomes" id="UP000799755"/>
    </source>
</evidence>
<comment type="caution">
    <text evidence="1">The sequence shown here is derived from an EMBL/GenBank/DDBJ whole genome shotgun (WGS) entry which is preliminary data.</text>
</comment>
<evidence type="ECO:0000313" key="1">
    <source>
        <dbReference type="EMBL" id="KAF2472799.1"/>
    </source>
</evidence>
<protein>
    <submittedName>
        <fullName evidence="1">HET-domain-containing protein</fullName>
    </submittedName>
</protein>